<dbReference type="GO" id="GO:0005768">
    <property type="term" value="C:endosome"/>
    <property type="evidence" value="ECO:0007669"/>
    <property type="project" value="TreeGrafter"/>
</dbReference>
<feature type="compositionally biased region" description="Polar residues" evidence="2">
    <location>
        <begin position="568"/>
        <end position="577"/>
    </location>
</feature>
<feature type="compositionally biased region" description="Pro residues" evidence="2">
    <location>
        <begin position="307"/>
        <end position="318"/>
    </location>
</feature>
<dbReference type="SUPFAM" id="SSF48464">
    <property type="entry name" value="ENTH/VHS domain"/>
    <property type="match status" value="1"/>
</dbReference>
<dbReference type="AlphaFoldDB" id="A0A2S4W6T6"/>
<gene>
    <name evidence="4" type="ORF">PSHT_06374</name>
</gene>
<dbReference type="OrthoDB" id="4033880at2759"/>
<feature type="compositionally biased region" description="Low complexity" evidence="2">
    <location>
        <begin position="511"/>
        <end position="525"/>
    </location>
</feature>
<dbReference type="FunFam" id="1.25.40.90:FF:000006">
    <property type="entry name" value="Clathrin interactor 1"/>
    <property type="match status" value="1"/>
</dbReference>
<keyword evidence="1" id="KW-0175">Coiled coil</keyword>
<sequence>MDKIEALGSSIAQISLYDIKSYYNQAKAVVLNYTEMEAKVRDATNDDPWGASSTTMQEIAQGWTFNLLVPSHISLSLQNLDDDDVKARRILTYNINKSQQFNEIMPTIYKRFTEKEAAEWRQIYKALQLLEYLIKHGSERVIDDARSHISMIKILRNFHYVDDKGKDQGINVRNRAKEIAELLSDLDRVRQERRKAKAAKNKYIGVGSEGPSFTSSGGSKYGGFGSDSLGGGGGGVVGDDWNGGGSSSREQYTSGSSNFKQSDDFEEYDAGEWEDRPAPSASRTSPSTTRASISSNRAPSLSVSMKKPPPPKATAPPPKAKEVDLFSMDDDDDFGTPQAAPSTTNVASTQNVAVSLDDDFDDFQSAPPASNFGATSPSAVSGVSSTGSKPNVFALLNATSSTPATQMSNTGGSGMFGGNNNMNSMSSQPMPTNTNNMFGGSSMMQPMIMNNNGINNNTQGIRPGGQYNNTTAMSPNTTMNGNNNRGTTNTSTSKPPVDSFDDLFSFAGLTTKTSSNANSSNTGNNVKYGGYGKEQSSASIWGSAPSKPQHTGMGTPLGSAAQSGQASMSNNNDDLLL</sequence>
<feature type="compositionally biased region" description="Polar residues" evidence="2">
    <location>
        <begin position="372"/>
        <end position="386"/>
    </location>
</feature>
<dbReference type="Pfam" id="PF01417">
    <property type="entry name" value="ENTH"/>
    <property type="match status" value="2"/>
</dbReference>
<feature type="coiled-coil region" evidence="1">
    <location>
        <begin position="172"/>
        <end position="199"/>
    </location>
</feature>
<feature type="region of interest" description="Disordered" evidence="2">
    <location>
        <begin position="470"/>
        <end position="496"/>
    </location>
</feature>
<dbReference type="GO" id="GO:0006895">
    <property type="term" value="P:Golgi to endosome transport"/>
    <property type="evidence" value="ECO:0007669"/>
    <property type="project" value="TreeGrafter"/>
</dbReference>
<feature type="region of interest" description="Disordered" evidence="2">
    <location>
        <begin position="511"/>
        <end position="577"/>
    </location>
</feature>
<evidence type="ECO:0000256" key="1">
    <source>
        <dbReference type="SAM" id="Coils"/>
    </source>
</evidence>
<organism evidence="4 5">
    <name type="scientific">Puccinia striiformis</name>
    <dbReference type="NCBI Taxonomy" id="27350"/>
    <lineage>
        <taxon>Eukaryota</taxon>
        <taxon>Fungi</taxon>
        <taxon>Dikarya</taxon>
        <taxon>Basidiomycota</taxon>
        <taxon>Pucciniomycotina</taxon>
        <taxon>Pucciniomycetes</taxon>
        <taxon>Pucciniales</taxon>
        <taxon>Pucciniaceae</taxon>
        <taxon>Puccinia</taxon>
    </lineage>
</organism>
<dbReference type="GO" id="GO:0005829">
    <property type="term" value="C:cytosol"/>
    <property type="evidence" value="ECO:0007669"/>
    <property type="project" value="GOC"/>
</dbReference>
<feature type="compositionally biased region" description="Gly residues" evidence="2">
    <location>
        <begin position="232"/>
        <end position="246"/>
    </location>
</feature>
<dbReference type="GO" id="GO:0030125">
    <property type="term" value="C:clathrin vesicle coat"/>
    <property type="evidence" value="ECO:0007669"/>
    <property type="project" value="TreeGrafter"/>
</dbReference>
<dbReference type="VEuPathDB" id="FungiDB:PSTT_16383"/>
<dbReference type="GO" id="GO:0006897">
    <property type="term" value="P:endocytosis"/>
    <property type="evidence" value="ECO:0007669"/>
    <property type="project" value="TreeGrafter"/>
</dbReference>
<feature type="region of interest" description="Disordered" evidence="2">
    <location>
        <begin position="232"/>
        <end position="347"/>
    </location>
</feature>
<feature type="compositionally biased region" description="Low complexity" evidence="2">
    <location>
        <begin position="476"/>
        <end position="493"/>
    </location>
</feature>
<dbReference type="VEuPathDB" id="FungiDB:PSTT_16384"/>
<dbReference type="PROSITE" id="PS50942">
    <property type="entry name" value="ENTH"/>
    <property type="match status" value="1"/>
</dbReference>
<feature type="compositionally biased region" description="Low complexity" evidence="2">
    <location>
        <begin position="558"/>
        <end position="567"/>
    </location>
</feature>
<evidence type="ECO:0000259" key="3">
    <source>
        <dbReference type="PROSITE" id="PS50942"/>
    </source>
</evidence>
<protein>
    <recommendedName>
        <fullName evidence="3">ENTH domain-containing protein</fullName>
    </recommendedName>
</protein>
<dbReference type="GO" id="GO:0005543">
    <property type="term" value="F:phospholipid binding"/>
    <property type="evidence" value="ECO:0007669"/>
    <property type="project" value="TreeGrafter"/>
</dbReference>
<dbReference type="CDD" id="cd16992">
    <property type="entry name" value="ENTH_Ent3"/>
    <property type="match status" value="1"/>
</dbReference>
<reference evidence="5" key="3">
    <citation type="journal article" date="2018" name="Mol. Plant Microbe Interact.">
        <title>Genome sequence resources for the wheat stripe rust pathogen (Puccinia striiformis f. sp. tritici) and the barley stripe rust pathogen (Puccinia striiformis f. sp. hordei).</title>
        <authorList>
            <person name="Xia C."/>
            <person name="Wang M."/>
            <person name="Yin C."/>
            <person name="Cornejo O.E."/>
            <person name="Hulbert S.H."/>
            <person name="Chen X."/>
        </authorList>
    </citation>
    <scope>NUCLEOTIDE SEQUENCE [LARGE SCALE GENOMIC DNA]</scope>
    <source>
        <strain evidence="5">93TX-2</strain>
    </source>
</reference>
<keyword evidence="5" id="KW-1185">Reference proteome</keyword>
<dbReference type="GO" id="GO:0005886">
    <property type="term" value="C:plasma membrane"/>
    <property type="evidence" value="ECO:0007669"/>
    <property type="project" value="TreeGrafter"/>
</dbReference>
<dbReference type="EMBL" id="PKSM01000074">
    <property type="protein sequence ID" value="POW17495.1"/>
    <property type="molecule type" value="Genomic_DNA"/>
</dbReference>
<accession>A0A2S4W6T6</accession>
<dbReference type="PANTHER" id="PTHR12276">
    <property type="entry name" value="EPSIN/ENT-RELATED"/>
    <property type="match status" value="1"/>
</dbReference>
<reference evidence="4 5" key="1">
    <citation type="submission" date="2017-12" db="EMBL/GenBank/DDBJ databases">
        <title>Gene loss provides genomic basis for host adaptation in cereal stripe rust fungi.</title>
        <authorList>
            <person name="Xia C."/>
        </authorList>
    </citation>
    <scope>NUCLEOTIDE SEQUENCE [LARGE SCALE GENOMIC DNA]</scope>
    <source>
        <strain evidence="4 5">93TX-2</strain>
    </source>
</reference>
<dbReference type="PANTHER" id="PTHR12276:SF45">
    <property type="entry name" value="CLATHRIN INTERACTOR 1"/>
    <property type="match status" value="1"/>
</dbReference>
<evidence type="ECO:0000256" key="2">
    <source>
        <dbReference type="SAM" id="MobiDB-lite"/>
    </source>
</evidence>
<feature type="region of interest" description="Disordered" evidence="2">
    <location>
        <begin position="359"/>
        <end position="386"/>
    </location>
</feature>
<proteinExistence type="predicted"/>
<evidence type="ECO:0000313" key="5">
    <source>
        <dbReference type="Proteomes" id="UP000238274"/>
    </source>
</evidence>
<dbReference type="VEuPathDB" id="FungiDB:PSHT_06374"/>
<feature type="compositionally biased region" description="Polar residues" evidence="2">
    <location>
        <begin position="249"/>
        <end position="260"/>
    </location>
</feature>
<dbReference type="Proteomes" id="UP000238274">
    <property type="component" value="Unassembled WGS sequence"/>
</dbReference>
<dbReference type="InterPro" id="IPR013809">
    <property type="entry name" value="ENTH"/>
</dbReference>
<feature type="compositionally biased region" description="Low complexity" evidence="2">
    <location>
        <begin position="278"/>
        <end position="295"/>
    </location>
</feature>
<name>A0A2S4W6T6_9BASI</name>
<reference evidence="5" key="2">
    <citation type="journal article" date="2018" name="BMC Genomics">
        <title>Genomic insights into host adaptation between the wheat stripe rust pathogen (Puccinia striiformis f. sp. tritici) and the barley stripe rust pathogen (Puccinia striiformis f. sp. hordei).</title>
        <authorList>
            <person name="Xia C."/>
            <person name="Wang M."/>
            <person name="Yin C."/>
            <person name="Cornejo O.E."/>
            <person name="Hulbert S.H."/>
            <person name="Chen X."/>
        </authorList>
    </citation>
    <scope>NUCLEOTIDE SEQUENCE [LARGE SCALE GENOMIC DNA]</scope>
    <source>
        <strain evidence="5">93TX-2</strain>
    </source>
</reference>
<dbReference type="SMART" id="SM00273">
    <property type="entry name" value="ENTH"/>
    <property type="match status" value="1"/>
</dbReference>
<comment type="caution">
    <text evidence="4">The sequence shown here is derived from an EMBL/GenBank/DDBJ whole genome shotgun (WGS) entry which is preliminary data.</text>
</comment>
<feature type="domain" description="ENTH" evidence="3">
    <location>
        <begin position="28"/>
        <end position="193"/>
    </location>
</feature>
<dbReference type="Gene3D" id="1.25.40.90">
    <property type="match status" value="1"/>
</dbReference>
<dbReference type="InterPro" id="IPR008942">
    <property type="entry name" value="ENTH_VHS"/>
</dbReference>
<evidence type="ECO:0000313" key="4">
    <source>
        <dbReference type="EMBL" id="POW17495.1"/>
    </source>
</evidence>
<dbReference type="GO" id="GO:0030276">
    <property type="term" value="F:clathrin binding"/>
    <property type="evidence" value="ECO:0007669"/>
    <property type="project" value="TreeGrafter"/>
</dbReference>